<dbReference type="AlphaFoldDB" id="A0A059BKL2"/>
<name>A0A059BKL2_EUCGR</name>
<accession>A0A059BKL2</accession>
<reference evidence="2" key="1">
    <citation type="submission" date="2013-07" db="EMBL/GenBank/DDBJ databases">
        <title>The genome of Eucalyptus grandis.</title>
        <authorList>
            <person name="Schmutz J."/>
            <person name="Hayes R."/>
            <person name="Myburg A."/>
            <person name="Tuskan G."/>
            <person name="Grattapaglia D."/>
            <person name="Rokhsar D.S."/>
        </authorList>
    </citation>
    <scope>NUCLEOTIDE SEQUENCE</scope>
    <source>
        <tissue evidence="2">Leaf extractions</tissue>
    </source>
</reference>
<sequence>MNESIWEPQRHCFNLSPLPSHQRRTGRRGRIVESRDQVLSPVHAVRVVARPRRLIHQQVPGVARVRPVTVDPGARRRRLQRRPRLALVVPVRERVRGGPGEEACQVDHHPVDGDIPVGRHQRRALRAVLGLVERPRALPRALRLRVAHPDVREPRAPALDLDGTDGGVVGAAPAHAEPLDGHVGRGEHHVDGVPLFAPGRELYEVFVREGLPEGVALVEDLPPERDGEGRRAPLGGGEVVVLVDRLPPMGYGWRGLSQRRVGGEGGDEVGNDGALGGLEAAVPDEVDGDLAGEERTIVVLHGRGLVLDQLGQPPGGGGHLEEAEGEE</sequence>
<organism evidence="2">
    <name type="scientific">Eucalyptus grandis</name>
    <name type="common">Flooded gum</name>
    <dbReference type="NCBI Taxonomy" id="71139"/>
    <lineage>
        <taxon>Eukaryota</taxon>
        <taxon>Viridiplantae</taxon>
        <taxon>Streptophyta</taxon>
        <taxon>Embryophyta</taxon>
        <taxon>Tracheophyta</taxon>
        <taxon>Spermatophyta</taxon>
        <taxon>Magnoliopsida</taxon>
        <taxon>eudicotyledons</taxon>
        <taxon>Gunneridae</taxon>
        <taxon>Pentapetalae</taxon>
        <taxon>rosids</taxon>
        <taxon>malvids</taxon>
        <taxon>Myrtales</taxon>
        <taxon>Myrtaceae</taxon>
        <taxon>Myrtoideae</taxon>
        <taxon>Eucalypteae</taxon>
        <taxon>Eucalyptus</taxon>
    </lineage>
</organism>
<gene>
    <name evidence="2" type="ORF">EUGRSUZ_F00363</name>
</gene>
<evidence type="ECO:0000313" key="2">
    <source>
        <dbReference type="EMBL" id="KCW66564.1"/>
    </source>
</evidence>
<dbReference type="InParanoid" id="A0A059BKL2"/>
<dbReference type="EMBL" id="KK198758">
    <property type="protein sequence ID" value="KCW66564.1"/>
    <property type="molecule type" value="Genomic_DNA"/>
</dbReference>
<evidence type="ECO:0000256" key="1">
    <source>
        <dbReference type="SAM" id="MobiDB-lite"/>
    </source>
</evidence>
<dbReference type="OMA" id="MNESIWE"/>
<protein>
    <submittedName>
        <fullName evidence="2">Uncharacterized protein</fullName>
    </submittedName>
</protein>
<dbReference type="Gramene" id="KCW66564">
    <property type="protein sequence ID" value="KCW66564"/>
    <property type="gene ID" value="EUGRSUZ_F00363"/>
</dbReference>
<feature type="region of interest" description="Disordered" evidence="1">
    <location>
        <begin position="308"/>
        <end position="327"/>
    </location>
</feature>
<proteinExistence type="predicted"/>